<evidence type="ECO:0000256" key="6">
    <source>
        <dbReference type="RuleBase" id="RU362124"/>
    </source>
</evidence>
<keyword evidence="5 6" id="KW-0804">Transcription</keyword>
<dbReference type="GO" id="GO:0003677">
    <property type="term" value="F:DNA binding"/>
    <property type="evidence" value="ECO:0007669"/>
    <property type="project" value="UniProtKB-KW"/>
</dbReference>
<dbReference type="Pfam" id="PF04542">
    <property type="entry name" value="Sigma70_r2"/>
    <property type="match status" value="1"/>
</dbReference>
<dbReference type="Gene3D" id="1.10.601.10">
    <property type="entry name" value="RNA Polymerase Primary Sigma Factor"/>
    <property type="match status" value="1"/>
</dbReference>
<keyword evidence="4 6" id="KW-0238">DNA-binding</keyword>
<dbReference type="PROSITE" id="PS00715">
    <property type="entry name" value="SIGMA70_1"/>
    <property type="match status" value="1"/>
</dbReference>
<dbReference type="PANTHER" id="PTHR30376:SF3">
    <property type="entry name" value="RNA POLYMERASE SIGMA FACTOR RPOH"/>
    <property type="match status" value="1"/>
</dbReference>
<feature type="domain" description="RNA polymerase sigma-70" evidence="7">
    <location>
        <begin position="71"/>
        <end position="84"/>
    </location>
</feature>
<name>A0A7C4EU92_9BACT</name>
<evidence type="ECO:0000259" key="7">
    <source>
        <dbReference type="PROSITE" id="PS00715"/>
    </source>
</evidence>
<gene>
    <name evidence="9" type="ORF">ENV54_04460</name>
</gene>
<dbReference type="AlphaFoldDB" id="A0A7C4EU92"/>
<dbReference type="PRINTS" id="PR00046">
    <property type="entry name" value="SIGMA70FCT"/>
</dbReference>
<evidence type="ECO:0000256" key="4">
    <source>
        <dbReference type="ARBA" id="ARBA00023125"/>
    </source>
</evidence>
<dbReference type="InterPro" id="IPR013324">
    <property type="entry name" value="RNA_pol_sigma_r3/r4-like"/>
</dbReference>
<protein>
    <recommendedName>
        <fullName evidence="6">RNA polymerase sigma factor</fullName>
    </recommendedName>
</protein>
<evidence type="ECO:0000256" key="1">
    <source>
        <dbReference type="ARBA" id="ARBA00007788"/>
    </source>
</evidence>
<sequence length="280" mass="32456">MSEAIETDGLKIYMSQIECYPVLSREEENELAKRYREQGDKEAGDVLVTANLRFVIKVALGYRNYGIRLMDLIQEGNIGLIKAVERFDPDKGYRLISYAIWWIKAYIQNYIIRSWSLVKMGTTQAQRKLFYRISDLPEFKNVDDHYENVSKLAEKINVTQDEVIDMAARLKAHDFSLDDLISDTSRESFADTLRDESPDQETTLGELQEKMDLKIWAENAIKTLNAREQYIVEQRLLSDSPLTLKELGKRFGITRERARQIERAALKKLKGNYLKSKLAA</sequence>
<keyword evidence="3 6" id="KW-0731">Sigma factor</keyword>
<proteinExistence type="inferred from homology"/>
<comment type="similarity">
    <text evidence="1 6">Belongs to the sigma-70 factor family.</text>
</comment>
<dbReference type="SUPFAM" id="SSF88946">
    <property type="entry name" value="Sigma2 domain of RNA polymerase sigma factors"/>
    <property type="match status" value="1"/>
</dbReference>
<evidence type="ECO:0000313" key="9">
    <source>
        <dbReference type="EMBL" id="HGH60534.1"/>
    </source>
</evidence>
<dbReference type="CDD" id="cd06171">
    <property type="entry name" value="Sigma70_r4"/>
    <property type="match status" value="1"/>
</dbReference>
<dbReference type="PIRSF" id="PIRSF000770">
    <property type="entry name" value="RNA_pol_sigma-SigE/K"/>
    <property type="match status" value="1"/>
</dbReference>
<evidence type="ECO:0000256" key="3">
    <source>
        <dbReference type="ARBA" id="ARBA00023082"/>
    </source>
</evidence>
<accession>A0A7C4EU92</accession>
<dbReference type="InterPro" id="IPR014284">
    <property type="entry name" value="RNA_pol_sigma-70_dom"/>
</dbReference>
<dbReference type="GO" id="GO:0016987">
    <property type="term" value="F:sigma factor activity"/>
    <property type="evidence" value="ECO:0007669"/>
    <property type="project" value="UniProtKB-KW"/>
</dbReference>
<dbReference type="PROSITE" id="PS00716">
    <property type="entry name" value="SIGMA70_2"/>
    <property type="match status" value="1"/>
</dbReference>
<dbReference type="InterPro" id="IPR000943">
    <property type="entry name" value="RNA_pol_sigma70"/>
</dbReference>
<evidence type="ECO:0000256" key="2">
    <source>
        <dbReference type="ARBA" id="ARBA00023015"/>
    </source>
</evidence>
<dbReference type="InterPro" id="IPR007630">
    <property type="entry name" value="RNA_pol_sigma70_r4"/>
</dbReference>
<dbReference type="NCBIfam" id="NF005143">
    <property type="entry name" value="PRK06596.1"/>
    <property type="match status" value="1"/>
</dbReference>
<dbReference type="GO" id="GO:0006352">
    <property type="term" value="P:DNA-templated transcription initiation"/>
    <property type="evidence" value="ECO:0007669"/>
    <property type="project" value="InterPro"/>
</dbReference>
<dbReference type="Gene3D" id="1.20.140.160">
    <property type="match status" value="1"/>
</dbReference>
<comment type="caution">
    <text evidence="9">The sequence shown here is derived from an EMBL/GenBank/DDBJ whole genome shotgun (WGS) entry which is preliminary data.</text>
</comment>
<dbReference type="Pfam" id="PF00140">
    <property type="entry name" value="Sigma70_r1_2"/>
    <property type="match status" value="1"/>
</dbReference>
<dbReference type="NCBIfam" id="TIGR02937">
    <property type="entry name" value="sigma70-ECF"/>
    <property type="match status" value="1"/>
</dbReference>
<dbReference type="SUPFAM" id="SSF88659">
    <property type="entry name" value="Sigma3 and sigma4 domains of RNA polymerase sigma factors"/>
    <property type="match status" value="1"/>
</dbReference>
<dbReference type="InterPro" id="IPR013325">
    <property type="entry name" value="RNA_pol_sigma_r2"/>
</dbReference>
<feature type="domain" description="RNA polymerase sigma-70" evidence="8">
    <location>
        <begin position="243"/>
        <end position="269"/>
    </location>
</feature>
<dbReference type="PANTHER" id="PTHR30376">
    <property type="entry name" value="SIGMA FACTOR RPOH HEAT SHOCK RELATED"/>
    <property type="match status" value="1"/>
</dbReference>
<organism evidence="9">
    <name type="scientific">Desulfomonile tiedjei</name>
    <dbReference type="NCBI Taxonomy" id="2358"/>
    <lineage>
        <taxon>Bacteria</taxon>
        <taxon>Pseudomonadati</taxon>
        <taxon>Thermodesulfobacteriota</taxon>
        <taxon>Desulfomonilia</taxon>
        <taxon>Desulfomonilales</taxon>
        <taxon>Desulfomonilaceae</taxon>
        <taxon>Desulfomonile</taxon>
    </lineage>
</organism>
<dbReference type="InterPro" id="IPR050813">
    <property type="entry name" value="Sigma-70_Factor"/>
</dbReference>
<dbReference type="Pfam" id="PF04545">
    <property type="entry name" value="Sigma70_r4"/>
    <property type="match status" value="1"/>
</dbReference>
<evidence type="ECO:0000259" key="8">
    <source>
        <dbReference type="PROSITE" id="PS00716"/>
    </source>
</evidence>
<keyword evidence="2 6" id="KW-0805">Transcription regulation</keyword>
<comment type="function">
    <text evidence="6">Sigma factors are initiation factors that promote the attachment of RNA polymerase to specific initiation sites and are then released.</text>
</comment>
<dbReference type="InterPro" id="IPR007627">
    <property type="entry name" value="RNA_pol_sigma70_r2"/>
</dbReference>
<evidence type="ECO:0000256" key="5">
    <source>
        <dbReference type="ARBA" id="ARBA00023163"/>
    </source>
</evidence>
<dbReference type="InterPro" id="IPR009042">
    <property type="entry name" value="RNA_pol_sigma70_r1_2"/>
</dbReference>
<dbReference type="EMBL" id="DTGT01000141">
    <property type="protein sequence ID" value="HGH60534.1"/>
    <property type="molecule type" value="Genomic_DNA"/>
</dbReference>
<reference evidence="9" key="1">
    <citation type="journal article" date="2020" name="mSystems">
        <title>Genome- and Community-Level Interaction Insights into Carbon Utilization and Element Cycling Functions of Hydrothermarchaeota in Hydrothermal Sediment.</title>
        <authorList>
            <person name="Zhou Z."/>
            <person name="Liu Y."/>
            <person name="Xu W."/>
            <person name="Pan J."/>
            <person name="Luo Z.H."/>
            <person name="Li M."/>
        </authorList>
    </citation>
    <scope>NUCLEOTIDE SEQUENCE [LARGE SCALE GENOMIC DNA]</scope>
    <source>
        <strain evidence="9">SpSt-769</strain>
    </source>
</reference>